<feature type="transmembrane region" description="Helical" evidence="1">
    <location>
        <begin position="266"/>
        <end position="289"/>
    </location>
</feature>
<dbReference type="AlphaFoldDB" id="A0A955RWI6"/>
<reference evidence="2" key="1">
    <citation type="submission" date="2020-04" db="EMBL/GenBank/DDBJ databases">
        <authorList>
            <person name="Zhang T."/>
        </authorList>
    </citation>
    <scope>NUCLEOTIDE SEQUENCE</scope>
    <source>
        <strain evidence="2">HKST-UBA02</strain>
    </source>
</reference>
<protein>
    <submittedName>
        <fullName evidence="2">Uncharacterized protein</fullName>
    </submittedName>
</protein>
<feature type="transmembrane region" description="Helical" evidence="1">
    <location>
        <begin position="87"/>
        <end position="105"/>
    </location>
</feature>
<evidence type="ECO:0000313" key="2">
    <source>
        <dbReference type="EMBL" id="MCA9397271.1"/>
    </source>
</evidence>
<keyword evidence="1" id="KW-0812">Transmembrane</keyword>
<dbReference type="EMBL" id="JAGQKY010000009">
    <property type="protein sequence ID" value="MCA9397271.1"/>
    <property type="molecule type" value="Genomic_DNA"/>
</dbReference>
<evidence type="ECO:0000313" key="3">
    <source>
        <dbReference type="Proteomes" id="UP000699691"/>
    </source>
</evidence>
<comment type="caution">
    <text evidence="2">The sequence shown here is derived from an EMBL/GenBank/DDBJ whole genome shotgun (WGS) entry which is preliminary data.</text>
</comment>
<feature type="transmembrane region" description="Helical" evidence="1">
    <location>
        <begin position="195"/>
        <end position="214"/>
    </location>
</feature>
<sequence>MSTLILMVPKELYAFIQKQQKNGASEDDTVRLLRDNGWSKEDIADGLTAVAEGHLPDAQIGERVPLVPPEDLLRQTYIVIKKHIKPVLGVVVIFEVVLIILQMLAQTQPALSVLNQGGNLSVLSIIVSIFIILVSLGIQTVTALAILSIVEKETTIQEALATSLSKLTMGWTIVSLILFAVVGGIVLLVVPGVMIGVWLLFALFVMFDQHLNVFESFIQSRELTRGYWWALAWRIVILSILLGLINVGVDLVVSLLSQSVSYTDEFVLDMIISSVASVFTYPTSMIFILQLYKDIKEKNPVEDVGNTNFKWIVVALAGIGILSLFYSLSTI</sequence>
<keyword evidence="1" id="KW-0472">Membrane</keyword>
<gene>
    <name evidence="2" type="ORF">KC573_00430</name>
</gene>
<dbReference type="Proteomes" id="UP000699691">
    <property type="component" value="Unassembled WGS sequence"/>
</dbReference>
<reference evidence="2" key="2">
    <citation type="journal article" date="2021" name="Microbiome">
        <title>Successional dynamics and alternative stable states in a saline activated sludge microbial community over 9 years.</title>
        <authorList>
            <person name="Wang Y."/>
            <person name="Ye J."/>
            <person name="Ju F."/>
            <person name="Liu L."/>
            <person name="Boyd J.A."/>
            <person name="Deng Y."/>
            <person name="Parks D.H."/>
            <person name="Jiang X."/>
            <person name="Yin X."/>
            <person name="Woodcroft B.J."/>
            <person name="Tyson G.W."/>
            <person name="Hugenholtz P."/>
            <person name="Polz M.F."/>
            <person name="Zhang T."/>
        </authorList>
    </citation>
    <scope>NUCLEOTIDE SEQUENCE</scope>
    <source>
        <strain evidence="2">HKST-UBA02</strain>
    </source>
</reference>
<accession>A0A955RWI6</accession>
<feature type="transmembrane region" description="Helical" evidence="1">
    <location>
        <begin position="309"/>
        <end position="328"/>
    </location>
</feature>
<proteinExistence type="predicted"/>
<feature type="transmembrane region" description="Helical" evidence="1">
    <location>
        <begin position="226"/>
        <end position="246"/>
    </location>
</feature>
<feature type="transmembrane region" description="Helical" evidence="1">
    <location>
        <begin position="125"/>
        <end position="150"/>
    </location>
</feature>
<keyword evidence="1" id="KW-1133">Transmembrane helix</keyword>
<name>A0A955RWI6_UNCKA</name>
<organism evidence="2 3">
    <name type="scientific">candidate division WWE3 bacterium</name>
    <dbReference type="NCBI Taxonomy" id="2053526"/>
    <lineage>
        <taxon>Bacteria</taxon>
        <taxon>Katanobacteria</taxon>
    </lineage>
</organism>
<evidence type="ECO:0000256" key="1">
    <source>
        <dbReference type="SAM" id="Phobius"/>
    </source>
</evidence>